<dbReference type="PANTHER" id="PTHR46796">
    <property type="entry name" value="HTH-TYPE TRANSCRIPTIONAL ACTIVATOR RHAS-RELATED"/>
    <property type="match status" value="1"/>
</dbReference>
<evidence type="ECO:0000256" key="1">
    <source>
        <dbReference type="ARBA" id="ARBA00022490"/>
    </source>
</evidence>
<evidence type="ECO:0000256" key="2">
    <source>
        <dbReference type="ARBA" id="ARBA00023015"/>
    </source>
</evidence>
<organism evidence="8 9">
    <name type="scientific">Cohnella fermenti</name>
    <dbReference type="NCBI Taxonomy" id="2565925"/>
    <lineage>
        <taxon>Bacteria</taxon>
        <taxon>Bacillati</taxon>
        <taxon>Bacillota</taxon>
        <taxon>Bacilli</taxon>
        <taxon>Bacillales</taxon>
        <taxon>Paenibacillaceae</taxon>
        <taxon>Cohnella</taxon>
    </lineage>
</organism>
<evidence type="ECO:0000313" key="8">
    <source>
        <dbReference type="EMBL" id="THF77514.1"/>
    </source>
</evidence>
<keyword evidence="2" id="KW-0805">Transcription regulation</keyword>
<dbReference type="SMART" id="SM00342">
    <property type="entry name" value="HTH_ARAC"/>
    <property type="match status" value="1"/>
</dbReference>
<feature type="region of interest" description="Disordered" evidence="6">
    <location>
        <begin position="27"/>
        <end position="70"/>
    </location>
</feature>
<sequence length="344" mass="38060">MGADEIRCRYRPIRRCSLLSQRIPPPSYQVVSHPIGSDRIAPNPTASNPTVSNPTVPSPAASNPVASVPGRRDEPLSVLFAGESQTRPEHKVGPKVVDYYLLHHVISGRGVFVSGERRDELGAGQSFLIHPGRLVSYESDRDEPWRYRWLAFSGPLADELVRQAGLPPEAPVADTGASPAPSACFEAIFEAFRLKRGSASLFAAGQLHLLLAELKEAQAEERPAPLRPESHGEELVRRVIGYLSTQYPEAVTIESMSESLGYNRAYLSRVFKRHTGLTPIAFLTRTRIDHGRRLLRERPELTVEQIASSVGYPDALYFSKQFRKRCGETPTEYRAAVSIPGPKT</sequence>
<keyword evidence="5" id="KW-0804">Transcription</keyword>
<proteinExistence type="predicted"/>
<accession>A0A4S4BRP6</accession>
<keyword evidence="3" id="KW-0238">DNA-binding</keyword>
<dbReference type="InterPro" id="IPR020449">
    <property type="entry name" value="Tscrpt_reg_AraC-type_HTH"/>
</dbReference>
<dbReference type="OrthoDB" id="9813413at2"/>
<dbReference type="Pfam" id="PF12833">
    <property type="entry name" value="HTH_18"/>
    <property type="match status" value="1"/>
</dbReference>
<reference evidence="8 9" key="1">
    <citation type="submission" date="2019-04" db="EMBL/GenBank/DDBJ databases">
        <title>Cohnella sp. nov. isolated from preserved vegetables.</title>
        <authorList>
            <person name="Lin S.-Y."/>
            <person name="Hung M.-H."/>
            <person name="Young C.-C."/>
        </authorList>
    </citation>
    <scope>NUCLEOTIDE SEQUENCE [LARGE SCALE GENOMIC DNA]</scope>
    <source>
        <strain evidence="8 9">CC-MHH1044</strain>
    </source>
</reference>
<dbReference type="GO" id="GO:0043565">
    <property type="term" value="F:sequence-specific DNA binding"/>
    <property type="evidence" value="ECO:0007669"/>
    <property type="project" value="InterPro"/>
</dbReference>
<keyword evidence="4" id="KW-0010">Activator</keyword>
<protein>
    <submittedName>
        <fullName evidence="8">Helix-turn-helix domain-containing protein</fullName>
    </submittedName>
</protein>
<evidence type="ECO:0000313" key="9">
    <source>
        <dbReference type="Proteomes" id="UP000310636"/>
    </source>
</evidence>
<feature type="domain" description="HTH araC/xylS-type" evidence="7">
    <location>
        <begin position="237"/>
        <end position="336"/>
    </location>
</feature>
<comment type="caution">
    <text evidence="8">The sequence shown here is derived from an EMBL/GenBank/DDBJ whole genome shotgun (WGS) entry which is preliminary data.</text>
</comment>
<evidence type="ECO:0000256" key="5">
    <source>
        <dbReference type="ARBA" id="ARBA00023163"/>
    </source>
</evidence>
<dbReference type="CDD" id="cd06986">
    <property type="entry name" value="cupin_MmsR-like_N"/>
    <property type="match status" value="1"/>
</dbReference>
<dbReference type="AlphaFoldDB" id="A0A4S4BRP6"/>
<dbReference type="Gene3D" id="1.10.10.60">
    <property type="entry name" value="Homeodomain-like"/>
    <property type="match status" value="2"/>
</dbReference>
<keyword evidence="9" id="KW-1185">Reference proteome</keyword>
<dbReference type="InterPro" id="IPR018062">
    <property type="entry name" value="HTH_AraC-typ_CS"/>
</dbReference>
<dbReference type="InterPro" id="IPR018060">
    <property type="entry name" value="HTH_AraC"/>
</dbReference>
<dbReference type="InterPro" id="IPR050204">
    <property type="entry name" value="AraC_XylS_family_regulators"/>
</dbReference>
<dbReference type="PROSITE" id="PS01124">
    <property type="entry name" value="HTH_ARAC_FAMILY_2"/>
    <property type="match status" value="1"/>
</dbReference>
<dbReference type="InterPro" id="IPR037923">
    <property type="entry name" value="HTH-like"/>
</dbReference>
<dbReference type="InterPro" id="IPR009057">
    <property type="entry name" value="Homeodomain-like_sf"/>
</dbReference>
<name>A0A4S4BRP6_9BACL</name>
<dbReference type="Proteomes" id="UP000310636">
    <property type="component" value="Unassembled WGS sequence"/>
</dbReference>
<keyword evidence="1" id="KW-0963">Cytoplasm</keyword>
<dbReference type="SUPFAM" id="SSF51215">
    <property type="entry name" value="Regulatory protein AraC"/>
    <property type="match status" value="1"/>
</dbReference>
<dbReference type="PANTHER" id="PTHR46796:SF13">
    <property type="entry name" value="HTH-TYPE TRANSCRIPTIONAL ACTIVATOR RHAS"/>
    <property type="match status" value="1"/>
</dbReference>
<feature type="compositionally biased region" description="Polar residues" evidence="6">
    <location>
        <begin position="44"/>
        <end position="65"/>
    </location>
</feature>
<gene>
    <name evidence="8" type="ORF">E6C55_15975</name>
</gene>
<dbReference type="Pfam" id="PF02311">
    <property type="entry name" value="AraC_binding"/>
    <property type="match status" value="1"/>
</dbReference>
<evidence type="ECO:0000256" key="6">
    <source>
        <dbReference type="SAM" id="MobiDB-lite"/>
    </source>
</evidence>
<dbReference type="Gene3D" id="2.60.120.280">
    <property type="entry name" value="Regulatory protein AraC"/>
    <property type="match status" value="1"/>
</dbReference>
<dbReference type="InterPro" id="IPR003313">
    <property type="entry name" value="AraC-bd"/>
</dbReference>
<dbReference type="GO" id="GO:0003700">
    <property type="term" value="F:DNA-binding transcription factor activity"/>
    <property type="evidence" value="ECO:0007669"/>
    <property type="project" value="InterPro"/>
</dbReference>
<evidence type="ECO:0000259" key="7">
    <source>
        <dbReference type="PROSITE" id="PS01124"/>
    </source>
</evidence>
<dbReference type="PROSITE" id="PS00041">
    <property type="entry name" value="HTH_ARAC_FAMILY_1"/>
    <property type="match status" value="1"/>
</dbReference>
<evidence type="ECO:0000256" key="3">
    <source>
        <dbReference type="ARBA" id="ARBA00023125"/>
    </source>
</evidence>
<dbReference type="EMBL" id="SSOB01000019">
    <property type="protein sequence ID" value="THF77514.1"/>
    <property type="molecule type" value="Genomic_DNA"/>
</dbReference>
<evidence type="ECO:0000256" key="4">
    <source>
        <dbReference type="ARBA" id="ARBA00023159"/>
    </source>
</evidence>
<dbReference type="SUPFAM" id="SSF46689">
    <property type="entry name" value="Homeodomain-like"/>
    <property type="match status" value="2"/>
</dbReference>
<dbReference type="PRINTS" id="PR00032">
    <property type="entry name" value="HTHARAC"/>
</dbReference>